<keyword evidence="4" id="KW-1185">Reference proteome</keyword>
<reference evidence="3 4" key="1">
    <citation type="submission" date="2024-05" db="EMBL/GenBank/DDBJ databases">
        <authorList>
            <person name="Wallberg A."/>
        </authorList>
    </citation>
    <scope>NUCLEOTIDE SEQUENCE [LARGE SCALE GENOMIC DNA]</scope>
</reference>
<evidence type="ECO:0000256" key="2">
    <source>
        <dbReference type="SAM" id="SignalP"/>
    </source>
</evidence>
<feature type="region of interest" description="Disordered" evidence="1">
    <location>
        <begin position="91"/>
        <end position="114"/>
    </location>
</feature>
<sequence>MGIALLLLLLVVVATQAAAVDIEFKEFDQKDKQCIPGILEHVEYGDYWQICYNGTLNNVYSYEAWFDIDKDASPGFAHIVICCNEDHEHDHDHDHDHDHINDHNHNRHHDLNNG</sequence>
<gene>
    <name evidence="3" type="ORF">MNOR_LOCUS10536</name>
</gene>
<comment type="caution">
    <text evidence="3">The sequence shown here is derived from an EMBL/GenBank/DDBJ whole genome shotgun (WGS) entry which is preliminary data.</text>
</comment>
<feature type="non-terminal residue" evidence="3">
    <location>
        <position position="114"/>
    </location>
</feature>
<name>A0AAV2QAC5_MEGNR</name>
<organism evidence="3 4">
    <name type="scientific">Meganyctiphanes norvegica</name>
    <name type="common">Northern krill</name>
    <name type="synonym">Thysanopoda norvegica</name>
    <dbReference type="NCBI Taxonomy" id="48144"/>
    <lineage>
        <taxon>Eukaryota</taxon>
        <taxon>Metazoa</taxon>
        <taxon>Ecdysozoa</taxon>
        <taxon>Arthropoda</taxon>
        <taxon>Crustacea</taxon>
        <taxon>Multicrustacea</taxon>
        <taxon>Malacostraca</taxon>
        <taxon>Eumalacostraca</taxon>
        <taxon>Eucarida</taxon>
        <taxon>Euphausiacea</taxon>
        <taxon>Euphausiidae</taxon>
        <taxon>Meganyctiphanes</taxon>
    </lineage>
</organism>
<dbReference type="Proteomes" id="UP001497623">
    <property type="component" value="Unassembled WGS sequence"/>
</dbReference>
<feature type="signal peptide" evidence="2">
    <location>
        <begin position="1"/>
        <end position="19"/>
    </location>
</feature>
<evidence type="ECO:0000313" key="4">
    <source>
        <dbReference type="Proteomes" id="UP001497623"/>
    </source>
</evidence>
<evidence type="ECO:0000256" key="1">
    <source>
        <dbReference type="SAM" id="MobiDB-lite"/>
    </source>
</evidence>
<dbReference type="EMBL" id="CAXKWB010005350">
    <property type="protein sequence ID" value="CAL4077953.1"/>
    <property type="molecule type" value="Genomic_DNA"/>
</dbReference>
<accession>A0AAV2QAC5</accession>
<evidence type="ECO:0000313" key="3">
    <source>
        <dbReference type="EMBL" id="CAL4077953.1"/>
    </source>
</evidence>
<keyword evidence="2" id="KW-0732">Signal</keyword>
<dbReference type="AlphaFoldDB" id="A0AAV2QAC5"/>
<feature type="chain" id="PRO_5043774599" evidence="2">
    <location>
        <begin position="20"/>
        <end position="114"/>
    </location>
</feature>
<proteinExistence type="predicted"/>
<protein>
    <submittedName>
        <fullName evidence="3">Uncharacterized protein</fullName>
    </submittedName>
</protein>